<feature type="transmembrane region" description="Helical" evidence="10">
    <location>
        <begin position="65"/>
        <end position="86"/>
    </location>
</feature>
<keyword evidence="2 9" id="KW-0813">Transport</keyword>
<comment type="function">
    <text evidence="8">Water channel required to facilitate the transport of water across cell membrane.</text>
</comment>
<evidence type="ECO:0000256" key="5">
    <source>
        <dbReference type="ARBA" id="ARBA00022989"/>
    </source>
</evidence>
<dbReference type="EMBL" id="JAXQNO010000007">
    <property type="protein sequence ID" value="KAK4794850.1"/>
    <property type="molecule type" value="Genomic_DNA"/>
</dbReference>
<keyword evidence="6 10" id="KW-0472">Membrane</keyword>
<dbReference type="InterPro" id="IPR023271">
    <property type="entry name" value="Aquaporin-like"/>
</dbReference>
<gene>
    <name evidence="11" type="ORF">SAY86_012844</name>
</gene>
<evidence type="ECO:0000256" key="2">
    <source>
        <dbReference type="ARBA" id="ARBA00022448"/>
    </source>
</evidence>
<evidence type="ECO:0000256" key="4">
    <source>
        <dbReference type="ARBA" id="ARBA00022737"/>
    </source>
</evidence>
<dbReference type="GO" id="GO:0005783">
    <property type="term" value="C:endoplasmic reticulum"/>
    <property type="evidence" value="ECO:0007669"/>
    <property type="project" value="UniProtKB-ARBA"/>
</dbReference>
<keyword evidence="5 10" id="KW-1133">Transmembrane helix</keyword>
<proteinExistence type="inferred from homology"/>
<comment type="subcellular location">
    <subcellularLocation>
        <location evidence="1">Membrane</location>
        <topology evidence="1">Multi-pass membrane protein</topology>
    </subcellularLocation>
</comment>
<keyword evidence="12" id="KW-1185">Reference proteome</keyword>
<organism evidence="11 12">
    <name type="scientific">Trapa natans</name>
    <name type="common">Water chestnut</name>
    <dbReference type="NCBI Taxonomy" id="22666"/>
    <lineage>
        <taxon>Eukaryota</taxon>
        <taxon>Viridiplantae</taxon>
        <taxon>Streptophyta</taxon>
        <taxon>Embryophyta</taxon>
        <taxon>Tracheophyta</taxon>
        <taxon>Spermatophyta</taxon>
        <taxon>Magnoliopsida</taxon>
        <taxon>eudicotyledons</taxon>
        <taxon>Gunneridae</taxon>
        <taxon>Pentapetalae</taxon>
        <taxon>rosids</taxon>
        <taxon>malvids</taxon>
        <taxon>Myrtales</taxon>
        <taxon>Lythraceae</taxon>
        <taxon>Trapa</taxon>
    </lineage>
</organism>
<feature type="transmembrane region" description="Helical" evidence="10">
    <location>
        <begin position="185"/>
        <end position="203"/>
    </location>
</feature>
<evidence type="ECO:0000256" key="10">
    <source>
        <dbReference type="SAM" id="Phobius"/>
    </source>
</evidence>
<evidence type="ECO:0000313" key="12">
    <source>
        <dbReference type="Proteomes" id="UP001346149"/>
    </source>
</evidence>
<keyword evidence="3 9" id="KW-0812">Transmembrane</keyword>
<dbReference type="InterPro" id="IPR000425">
    <property type="entry name" value="MIP"/>
</dbReference>
<dbReference type="PANTHER" id="PTHR46739">
    <property type="entry name" value="AQUAPORIN SIP1-1"/>
    <property type="match status" value="1"/>
</dbReference>
<protein>
    <submittedName>
        <fullName evidence="11">Uncharacterized protein</fullName>
    </submittedName>
</protein>
<comment type="similarity">
    <text evidence="7">Belongs to the MIP/aquaporin (TC 1.A.8) family. SIP (TC 1.A.8.10) subfamily.</text>
</comment>
<dbReference type="Pfam" id="PF00230">
    <property type="entry name" value="MIP"/>
    <property type="match status" value="1"/>
</dbReference>
<comment type="caution">
    <text evidence="11">The sequence shown here is derived from an EMBL/GenBank/DDBJ whole genome shotgun (WGS) entry which is preliminary data.</text>
</comment>
<dbReference type="FunFam" id="1.20.1080.10:FF:000043">
    <property type="entry name" value="Aquaporin SIP1-1"/>
    <property type="match status" value="1"/>
</dbReference>
<dbReference type="GO" id="GO:0016020">
    <property type="term" value="C:membrane"/>
    <property type="evidence" value="ECO:0007669"/>
    <property type="project" value="UniProtKB-SubCell"/>
</dbReference>
<dbReference type="PRINTS" id="PR00783">
    <property type="entry name" value="MINTRINSICP"/>
</dbReference>
<evidence type="ECO:0000256" key="9">
    <source>
        <dbReference type="RuleBase" id="RU000477"/>
    </source>
</evidence>
<dbReference type="InterPro" id="IPR044222">
    <property type="entry name" value="SIP1-1/2-like"/>
</dbReference>
<evidence type="ECO:0000256" key="1">
    <source>
        <dbReference type="ARBA" id="ARBA00004141"/>
    </source>
</evidence>
<dbReference type="GO" id="GO:0015250">
    <property type="term" value="F:water channel activity"/>
    <property type="evidence" value="ECO:0007669"/>
    <property type="project" value="InterPro"/>
</dbReference>
<feature type="transmembrane region" description="Helical" evidence="10">
    <location>
        <begin position="215"/>
        <end position="237"/>
    </location>
</feature>
<evidence type="ECO:0000256" key="7">
    <source>
        <dbReference type="ARBA" id="ARBA00024030"/>
    </source>
</evidence>
<evidence type="ECO:0000313" key="11">
    <source>
        <dbReference type="EMBL" id="KAK4794850.1"/>
    </source>
</evidence>
<evidence type="ECO:0000256" key="8">
    <source>
        <dbReference type="ARBA" id="ARBA00058554"/>
    </source>
</evidence>
<dbReference type="Proteomes" id="UP001346149">
    <property type="component" value="Unassembled WGS sequence"/>
</dbReference>
<dbReference type="PANTHER" id="PTHR46739:SF2">
    <property type="entry name" value="MAJOR INTRINSIC PROTEIN (MIP) FAMILY TRANSPORTER"/>
    <property type="match status" value="1"/>
</dbReference>
<dbReference type="SUPFAM" id="SSF81338">
    <property type="entry name" value="Aquaporin-like"/>
    <property type="match status" value="1"/>
</dbReference>
<reference evidence="11 12" key="1">
    <citation type="journal article" date="2023" name="Hortic Res">
        <title>Pangenome of water caltrop reveals structural variations and asymmetric subgenome divergence after allopolyploidization.</title>
        <authorList>
            <person name="Zhang X."/>
            <person name="Chen Y."/>
            <person name="Wang L."/>
            <person name="Yuan Y."/>
            <person name="Fang M."/>
            <person name="Shi L."/>
            <person name="Lu R."/>
            <person name="Comes H.P."/>
            <person name="Ma Y."/>
            <person name="Chen Y."/>
            <person name="Huang G."/>
            <person name="Zhou Y."/>
            <person name="Zheng Z."/>
            <person name="Qiu Y."/>
        </authorList>
    </citation>
    <scope>NUCLEOTIDE SEQUENCE [LARGE SCALE GENOMIC DNA]</scope>
    <source>
        <strain evidence="11">F231</strain>
    </source>
</reference>
<feature type="transmembrane region" description="Helical" evidence="10">
    <location>
        <begin position="93"/>
        <end position="115"/>
    </location>
</feature>
<evidence type="ECO:0000256" key="6">
    <source>
        <dbReference type="ARBA" id="ARBA00023136"/>
    </source>
</evidence>
<name>A0AAN7LXR2_TRANT</name>
<dbReference type="AlphaFoldDB" id="A0AAN7LXR2"/>
<sequence length="292" mass="31477">MGRYHNFRSWEPAGGICRSSLKVSILLHVLGLGSQIFEPRLVRRREVGDMGLIREAVGDTVLTSLWVFSVATIGTITTISAAALGLHTKSSASLLLTATVLSVFILIFSILSSLLGGASFNPATTVSLYSAGLKPGTSLLSLAVRFPAQATAGAAGARAISHLMPVKYKHMLRGPSLKVDLHKGAVAEGFLTFTICLAALLIFTKGPRILLVKIWLLAMATVGLVMVGSGFTGPAMNPANAFGWAYMNNRHDTWEQFYVYWISPFMGAVLAARIFRLLFPVQKKQKAKQKKA</sequence>
<feature type="transmembrane region" description="Helical" evidence="10">
    <location>
        <begin position="257"/>
        <end position="279"/>
    </location>
</feature>
<accession>A0AAN7LXR2</accession>
<dbReference type="Gene3D" id="1.20.1080.10">
    <property type="entry name" value="Glycerol uptake facilitator protein"/>
    <property type="match status" value="1"/>
</dbReference>
<keyword evidence="4" id="KW-0677">Repeat</keyword>
<evidence type="ECO:0000256" key="3">
    <source>
        <dbReference type="ARBA" id="ARBA00022692"/>
    </source>
</evidence>